<comment type="caution">
    <text evidence="1">The sequence shown here is derived from an EMBL/GenBank/DDBJ whole genome shotgun (WGS) entry which is preliminary data.</text>
</comment>
<organism evidence="1 2">
    <name type="scientific">Nematocida displodere</name>
    <dbReference type="NCBI Taxonomy" id="1805483"/>
    <lineage>
        <taxon>Eukaryota</taxon>
        <taxon>Fungi</taxon>
        <taxon>Fungi incertae sedis</taxon>
        <taxon>Microsporidia</taxon>
        <taxon>Nematocida</taxon>
    </lineage>
</organism>
<gene>
    <name evidence="1" type="ORF">NEDG_01372</name>
</gene>
<evidence type="ECO:0000313" key="1">
    <source>
        <dbReference type="EMBL" id="OAG29299.1"/>
    </source>
</evidence>
<dbReference type="VEuPathDB" id="MicrosporidiaDB:NEDG_01372"/>
<dbReference type="AlphaFoldDB" id="A0A177EE79"/>
<protein>
    <submittedName>
        <fullName evidence="1">Uncharacterized protein</fullName>
    </submittedName>
</protein>
<reference evidence="1 2" key="1">
    <citation type="submission" date="2016-02" db="EMBL/GenBank/DDBJ databases">
        <title>Discovery of a natural microsporidian pathogen with a broad tissue tropism in Caenorhabditis elegans.</title>
        <authorList>
            <person name="Luallen R.J."/>
            <person name="Reinke A.W."/>
            <person name="Tong L."/>
            <person name="Botts M.R."/>
            <person name="Felix M.-A."/>
            <person name="Troemel E.R."/>
        </authorList>
    </citation>
    <scope>NUCLEOTIDE SEQUENCE [LARGE SCALE GENOMIC DNA]</scope>
    <source>
        <strain evidence="1 2">JUm2807</strain>
    </source>
</reference>
<dbReference type="OrthoDB" id="2187294at2759"/>
<keyword evidence="2" id="KW-1185">Reference proteome</keyword>
<dbReference type="Proteomes" id="UP000185944">
    <property type="component" value="Unassembled WGS sequence"/>
</dbReference>
<evidence type="ECO:0000313" key="2">
    <source>
        <dbReference type="Proteomes" id="UP000185944"/>
    </source>
</evidence>
<proteinExistence type="predicted"/>
<accession>A0A177EE79</accession>
<dbReference type="RefSeq" id="XP_067543978.1">
    <property type="nucleotide sequence ID" value="XM_067688790.1"/>
</dbReference>
<dbReference type="GeneID" id="93647722"/>
<name>A0A177EE79_9MICR</name>
<dbReference type="EMBL" id="LTDL01000041">
    <property type="protein sequence ID" value="OAG29299.1"/>
    <property type="molecule type" value="Genomic_DNA"/>
</dbReference>
<sequence>MVSVQLAPVSSDDLLSSVLLKEENSLLLVSISLREEGERSIEIAPPAFSPPSVIASLDSLSQILANTFSYCILPHEKLSFKATLTYINTDTASVPTLLDLSTYGIGLALLLSGVPMRDTPISSLHTTRGGVSWISRGYFTEKLLGLSLENDAAPEEVKKWVEEKPAAQMACLKTQLSTLLAK</sequence>